<protein>
    <submittedName>
        <fullName evidence="1">13171_t:CDS:1</fullName>
    </submittedName>
</protein>
<feature type="non-terminal residue" evidence="1">
    <location>
        <position position="46"/>
    </location>
</feature>
<organism evidence="1 2">
    <name type="scientific">Acaulospora colombiana</name>
    <dbReference type="NCBI Taxonomy" id="27376"/>
    <lineage>
        <taxon>Eukaryota</taxon>
        <taxon>Fungi</taxon>
        <taxon>Fungi incertae sedis</taxon>
        <taxon>Mucoromycota</taxon>
        <taxon>Glomeromycotina</taxon>
        <taxon>Glomeromycetes</taxon>
        <taxon>Diversisporales</taxon>
        <taxon>Acaulosporaceae</taxon>
        <taxon>Acaulospora</taxon>
    </lineage>
</organism>
<accession>A0ACA9R2X4</accession>
<comment type="caution">
    <text evidence="1">The sequence shown here is derived from an EMBL/GenBank/DDBJ whole genome shotgun (WGS) entry which is preliminary data.</text>
</comment>
<sequence>VLDYLGLHILRSGPITLAKALSHHLHLEYDDYGPVEFHNLPKQTRD</sequence>
<dbReference type="Proteomes" id="UP000789525">
    <property type="component" value="Unassembled WGS sequence"/>
</dbReference>
<feature type="non-terminal residue" evidence="1">
    <location>
        <position position="1"/>
    </location>
</feature>
<evidence type="ECO:0000313" key="1">
    <source>
        <dbReference type="EMBL" id="CAG8774586.1"/>
    </source>
</evidence>
<reference evidence="1" key="1">
    <citation type="submission" date="2021-06" db="EMBL/GenBank/DDBJ databases">
        <authorList>
            <person name="Kallberg Y."/>
            <person name="Tangrot J."/>
            <person name="Rosling A."/>
        </authorList>
    </citation>
    <scope>NUCLEOTIDE SEQUENCE</scope>
    <source>
        <strain evidence="1">CL356</strain>
    </source>
</reference>
<keyword evidence="2" id="KW-1185">Reference proteome</keyword>
<name>A0ACA9R2X4_9GLOM</name>
<proteinExistence type="predicted"/>
<dbReference type="EMBL" id="CAJVPT010067201">
    <property type="protein sequence ID" value="CAG8774586.1"/>
    <property type="molecule type" value="Genomic_DNA"/>
</dbReference>
<gene>
    <name evidence="1" type="ORF">ACOLOM_LOCUS14012</name>
</gene>
<evidence type="ECO:0000313" key="2">
    <source>
        <dbReference type="Proteomes" id="UP000789525"/>
    </source>
</evidence>